<sequence length="69" mass="7791">MIRIPILQNSGKKMYENQGGRKGESVTYAVKTRGSFNKSECAGRRQGKDFTAGFRTILVIFKDGYHSFL</sequence>
<dbReference type="Proteomes" id="UP000244184">
    <property type="component" value="Unassembled WGS sequence"/>
</dbReference>
<proteinExistence type="predicted"/>
<protein>
    <submittedName>
        <fullName evidence="1">Uncharacterized protein</fullName>
    </submittedName>
</protein>
<accession>A0A2T6G8Q4</accession>
<organism evidence="1 2">
    <name type="scientific">Paenibacillus elgii</name>
    <dbReference type="NCBI Taxonomy" id="189691"/>
    <lineage>
        <taxon>Bacteria</taxon>
        <taxon>Bacillati</taxon>
        <taxon>Bacillota</taxon>
        <taxon>Bacilli</taxon>
        <taxon>Bacillales</taxon>
        <taxon>Paenibacillaceae</taxon>
        <taxon>Paenibacillus</taxon>
    </lineage>
</organism>
<evidence type="ECO:0000313" key="1">
    <source>
        <dbReference type="EMBL" id="PUA40534.1"/>
    </source>
</evidence>
<comment type="caution">
    <text evidence="1">The sequence shown here is derived from an EMBL/GenBank/DDBJ whole genome shotgun (WGS) entry which is preliminary data.</text>
</comment>
<reference evidence="1 2" key="1">
    <citation type="submission" date="2018-03" db="EMBL/GenBank/DDBJ databases">
        <title>Genome sequence of Paenibacillus elgii strain AC13 an antimicrobial compound producing bacteria.</title>
        <authorList>
            <person name="Kurokawa A.S."/>
            <person name="Araujo J.F."/>
            <person name="Costa R.A."/>
            <person name="Ortega D.B."/>
            <person name="Pires A.S."/>
            <person name="Pappas G.J.Jr."/>
            <person name="Franco O.L."/>
            <person name="Barreto C."/>
            <person name="Magalhaes B.S."/>
            <person name="Kruger R.H."/>
        </authorList>
    </citation>
    <scope>NUCLEOTIDE SEQUENCE [LARGE SCALE GENOMIC DNA]</scope>
    <source>
        <strain evidence="1 2">AC13</strain>
    </source>
</reference>
<dbReference type="EMBL" id="PYHP01000009">
    <property type="protein sequence ID" value="PUA40534.1"/>
    <property type="molecule type" value="Genomic_DNA"/>
</dbReference>
<evidence type="ECO:0000313" key="2">
    <source>
        <dbReference type="Proteomes" id="UP000244184"/>
    </source>
</evidence>
<name>A0A2T6G8Q4_9BACL</name>
<gene>
    <name evidence="1" type="ORF">C8Z91_03475</name>
</gene>
<dbReference type="AlphaFoldDB" id="A0A2T6G8Q4"/>